<accession>A0A099GHF5</accession>
<evidence type="ECO:0000256" key="2">
    <source>
        <dbReference type="ARBA" id="ARBA00023002"/>
    </source>
</evidence>
<dbReference type="RefSeq" id="WP_036709807.1">
    <property type="nucleotide sequence ID" value="NZ_JRKQ01000047.1"/>
</dbReference>
<name>A0A099GHF5_9RHOB</name>
<dbReference type="PROSITE" id="PS00061">
    <property type="entry name" value="ADH_SHORT"/>
    <property type="match status" value="1"/>
</dbReference>
<dbReference type="InterPro" id="IPR020904">
    <property type="entry name" value="Sc_DH/Rdtase_CS"/>
</dbReference>
<evidence type="ECO:0000313" key="4">
    <source>
        <dbReference type="Proteomes" id="UP000029858"/>
    </source>
</evidence>
<comment type="similarity">
    <text evidence="1">Belongs to the short-chain dehydrogenases/reductases (SDR) family.</text>
</comment>
<dbReference type="SUPFAM" id="SSF51735">
    <property type="entry name" value="NAD(P)-binding Rossmann-fold domains"/>
    <property type="match status" value="1"/>
</dbReference>
<reference evidence="3 4" key="1">
    <citation type="submission" date="2014-09" db="EMBL/GenBank/DDBJ databases">
        <authorList>
            <person name="McGinnis J.M."/>
            <person name="Wolfgang W.J."/>
        </authorList>
    </citation>
    <scope>NUCLEOTIDE SEQUENCE [LARGE SCALE GENOMIC DNA]</scope>
    <source>
        <strain evidence="3 4">5503</strain>
    </source>
</reference>
<dbReference type="GO" id="GO:0016491">
    <property type="term" value="F:oxidoreductase activity"/>
    <property type="evidence" value="ECO:0007669"/>
    <property type="project" value="UniProtKB-KW"/>
</dbReference>
<dbReference type="Pfam" id="PF00106">
    <property type="entry name" value="adh_short"/>
    <property type="match status" value="1"/>
</dbReference>
<dbReference type="EMBL" id="JRKQ01000047">
    <property type="protein sequence ID" value="KGJ22131.1"/>
    <property type="molecule type" value="Genomic_DNA"/>
</dbReference>
<evidence type="ECO:0000313" key="3">
    <source>
        <dbReference type="EMBL" id="KGJ22131.1"/>
    </source>
</evidence>
<dbReference type="InterPro" id="IPR036291">
    <property type="entry name" value="NAD(P)-bd_dom_sf"/>
</dbReference>
<dbReference type="InterPro" id="IPR002347">
    <property type="entry name" value="SDR_fam"/>
</dbReference>
<proteinExistence type="inferred from homology"/>
<comment type="caution">
    <text evidence="3">The sequence shown here is derived from an EMBL/GenBank/DDBJ whole genome shotgun (WGS) entry which is preliminary data.</text>
</comment>
<feature type="non-terminal residue" evidence="3">
    <location>
        <position position="1"/>
    </location>
</feature>
<evidence type="ECO:0000256" key="1">
    <source>
        <dbReference type="ARBA" id="ARBA00006484"/>
    </source>
</evidence>
<dbReference type="AlphaFoldDB" id="A0A099GHF5"/>
<dbReference type="Gene3D" id="3.40.50.720">
    <property type="entry name" value="NAD(P)-binding Rossmann-like Domain"/>
    <property type="match status" value="1"/>
</dbReference>
<reference evidence="3 4" key="2">
    <citation type="submission" date="2014-10" db="EMBL/GenBank/DDBJ databases">
        <title>Paracoccus sanguinis sp. nov., isolated from clinical specimens of New York State patients.</title>
        <authorList>
            <person name="Mingle L.A."/>
            <person name="Cole J.A."/>
            <person name="Lapierre P."/>
            <person name="Musser K.A."/>
        </authorList>
    </citation>
    <scope>NUCLEOTIDE SEQUENCE [LARGE SCALE GENOMIC DNA]</scope>
    <source>
        <strain evidence="3 4">5503</strain>
    </source>
</reference>
<dbReference type="PANTHER" id="PTHR44169">
    <property type="entry name" value="NADPH-DEPENDENT 1-ACYLDIHYDROXYACETONE PHOSPHATE REDUCTASE"/>
    <property type="match status" value="1"/>
</dbReference>
<keyword evidence="2" id="KW-0560">Oxidoreductase</keyword>
<gene>
    <name evidence="3" type="ORF">IX56_10090</name>
</gene>
<dbReference type="PRINTS" id="PR00081">
    <property type="entry name" value="GDHRDH"/>
</dbReference>
<dbReference type="PRINTS" id="PR00080">
    <property type="entry name" value="SDRFAMILY"/>
</dbReference>
<organism evidence="3 4">
    <name type="scientific">Paracoccus sanguinis</name>
    <dbReference type="NCBI Taxonomy" id="1545044"/>
    <lineage>
        <taxon>Bacteria</taxon>
        <taxon>Pseudomonadati</taxon>
        <taxon>Pseudomonadota</taxon>
        <taxon>Alphaproteobacteria</taxon>
        <taxon>Rhodobacterales</taxon>
        <taxon>Paracoccaceae</taxon>
        <taxon>Paracoccus</taxon>
    </lineage>
</organism>
<sequence length="177" mass="19948">RAIFETNLFGTHDLTRRLIPHFRDQGAGRIVNVSSVLGLVGIPWRGAYVASKFALEGLTDVLRLEMQGTGIEVVLVEPGPITSRIRANSIPHFERWIDWQASPRVAQYQTSLLKRLYEPSGPDRFELPPAATSRAIASALEDRRPRARYRVTRPTTLAAYGRRLLPTAALDWFARRS</sequence>
<dbReference type="Proteomes" id="UP000029858">
    <property type="component" value="Unassembled WGS sequence"/>
</dbReference>
<protein>
    <submittedName>
        <fullName evidence="3">Oxidoreductase</fullName>
    </submittedName>
</protein>
<dbReference type="PANTHER" id="PTHR44169:SF6">
    <property type="entry name" value="NADPH-DEPENDENT 1-ACYLDIHYDROXYACETONE PHOSPHATE REDUCTASE"/>
    <property type="match status" value="1"/>
</dbReference>